<evidence type="ECO:0000256" key="4">
    <source>
        <dbReference type="ARBA" id="ARBA00022795"/>
    </source>
</evidence>
<feature type="region of interest" description="Disordered" evidence="6">
    <location>
        <begin position="121"/>
        <end position="147"/>
    </location>
</feature>
<dbReference type="GO" id="GO:0071973">
    <property type="term" value="P:bacterial-type flagellum-dependent cell motility"/>
    <property type="evidence" value="ECO:0007669"/>
    <property type="project" value="TreeGrafter"/>
</dbReference>
<dbReference type="NCBIfam" id="TIGR00208">
    <property type="entry name" value="fliS"/>
    <property type="match status" value="1"/>
</dbReference>
<dbReference type="SUPFAM" id="SSF101116">
    <property type="entry name" value="Flagellar export chaperone FliS"/>
    <property type="match status" value="1"/>
</dbReference>
<dbReference type="CDD" id="cd16098">
    <property type="entry name" value="FliS"/>
    <property type="match status" value="1"/>
</dbReference>
<evidence type="ECO:0000256" key="1">
    <source>
        <dbReference type="ARBA" id="ARBA00004514"/>
    </source>
</evidence>
<reference evidence="7" key="1">
    <citation type="submission" date="2018-06" db="EMBL/GenBank/DDBJ databases">
        <authorList>
            <person name="Zhirakovskaya E."/>
        </authorList>
    </citation>
    <scope>NUCLEOTIDE SEQUENCE</scope>
</reference>
<dbReference type="GO" id="GO:0005829">
    <property type="term" value="C:cytosol"/>
    <property type="evidence" value="ECO:0007669"/>
    <property type="project" value="UniProtKB-SubCell"/>
</dbReference>
<evidence type="ECO:0000313" key="7">
    <source>
        <dbReference type="EMBL" id="VAV85542.1"/>
    </source>
</evidence>
<dbReference type="EMBL" id="UOEA01000090">
    <property type="protein sequence ID" value="VAV85542.1"/>
    <property type="molecule type" value="Genomic_DNA"/>
</dbReference>
<dbReference type="Gene3D" id="1.20.120.340">
    <property type="entry name" value="Flagellar protein FliS"/>
    <property type="match status" value="1"/>
</dbReference>
<keyword evidence="7" id="KW-0969">Cilium</keyword>
<name>A0A3B0QZ25_9ZZZZ</name>
<keyword evidence="5" id="KW-0143">Chaperone</keyword>
<comment type="subcellular location">
    <subcellularLocation>
        <location evidence="1">Cytoplasm</location>
        <location evidence="1">Cytosol</location>
    </subcellularLocation>
</comment>
<comment type="similarity">
    <text evidence="2">Belongs to the FliS family.</text>
</comment>
<dbReference type="InterPro" id="IPR036584">
    <property type="entry name" value="FliS_sf"/>
</dbReference>
<evidence type="ECO:0000256" key="6">
    <source>
        <dbReference type="SAM" id="MobiDB-lite"/>
    </source>
</evidence>
<dbReference type="PIRSF" id="PIRSF039090">
    <property type="entry name" value="Flis"/>
    <property type="match status" value="1"/>
</dbReference>
<sequence length="147" mass="15912">MTNIEQYQKVQVMTSDGVRLIIMLYEGIVRFNGGAIEAINNDNIEDRAYFINRSMDIISELNGALNMEEGGEVAKNLSKLYDYCVHSLNKANAENSVEALEGVNKVITEVKAGWLGITSEKASEDDLSSDSAEPGNGYSQGAAQGGL</sequence>
<dbReference type="Pfam" id="PF02561">
    <property type="entry name" value="FliS"/>
    <property type="match status" value="1"/>
</dbReference>
<dbReference type="PANTHER" id="PTHR34773:SF1">
    <property type="entry name" value="FLAGELLAR SECRETION CHAPERONE FLIS"/>
    <property type="match status" value="1"/>
</dbReference>
<feature type="compositionally biased region" description="Polar residues" evidence="6">
    <location>
        <begin position="137"/>
        <end position="147"/>
    </location>
</feature>
<keyword evidence="7" id="KW-0282">Flagellum</keyword>
<proteinExistence type="inferred from homology"/>
<keyword evidence="4" id="KW-1005">Bacterial flagellum biogenesis</keyword>
<dbReference type="PANTHER" id="PTHR34773">
    <property type="entry name" value="FLAGELLAR SECRETION CHAPERONE FLIS"/>
    <property type="match status" value="1"/>
</dbReference>
<dbReference type="InterPro" id="IPR003713">
    <property type="entry name" value="FliS"/>
</dbReference>
<dbReference type="GO" id="GO:0044780">
    <property type="term" value="P:bacterial-type flagellum assembly"/>
    <property type="evidence" value="ECO:0007669"/>
    <property type="project" value="InterPro"/>
</dbReference>
<keyword evidence="7" id="KW-0966">Cell projection</keyword>
<keyword evidence="3" id="KW-0963">Cytoplasm</keyword>
<protein>
    <submittedName>
        <fullName evidence="7">Flagellar biosynthesis protein FliS</fullName>
    </submittedName>
</protein>
<gene>
    <name evidence="7" type="ORF">MNBD_DELTA01-336</name>
</gene>
<evidence type="ECO:0000256" key="3">
    <source>
        <dbReference type="ARBA" id="ARBA00022490"/>
    </source>
</evidence>
<accession>A0A3B0QZ25</accession>
<dbReference type="AlphaFoldDB" id="A0A3B0QZ25"/>
<organism evidence="7">
    <name type="scientific">hydrothermal vent metagenome</name>
    <dbReference type="NCBI Taxonomy" id="652676"/>
    <lineage>
        <taxon>unclassified sequences</taxon>
        <taxon>metagenomes</taxon>
        <taxon>ecological metagenomes</taxon>
    </lineage>
</organism>
<evidence type="ECO:0000256" key="5">
    <source>
        <dbReference type="ARBA" id="ARBA00023186"/>
    </source>
</evidence>
<evidence type="ECO:0000256" key="2">
    <source>
        <dbReference type="ARBA" id="ARBA00008787"/>
    </source>
</evidence>